<sequence length="201" mass="23773">MNQALLSKWVWRYWHEQNILWRKVIDAKYGPCGVNGLPKLVDSAYGWGLWRAILSSFSNFANGLPFKVRNGRNVRFWLDEWCGDAPLSSQFPHLYRQARYKDGVVADHFHGGVWDLHIRRRRPRGEEVHELELTMALLRNVVLNYDHDEWVWKWHASEMFTVKSFYSVLIQGHSDYPAVVEQFPFKLAWDPPVPSNVKFFL</sequence>
<keyword evidence="1" id="KW-0808">Transferase</keyword>
<accession>A0A7J6X6E2</accession>
<dbReference type="AlphaFoldDB" id="A0A7J6X6E2"/>
<evidence type="ECO:0000313" key="2">
    <source>
        <dbReference type="Proteomes" id="UP000554482"/>
    </source>
</evidence>
<keyword evidence="2" id="KW-1185">Reference proteome</keyword>
<organism evidence="1 2">
    <name type="scientific">Thalictrum thalictroides</name>
    <name type="common">Rue-anemone</name>
    <name type="synonym">Anemone thalictroides</name>
    <dbReference type="NCBI Taxonomy" id="46969"/>
    <lineage>
        <taxon>Eukaryota</taxon>
        <taxon>Viridiplantae</taxon>
        <taxon>Streptophyta</taxon>
        <taxon>Embryophyta</taxon>
        <taxon>Tracheophyta</taxon>
        <taxon>Spermatophyta</taxon>
        <taxon>Magnoliopsida</taxon>
        <taxon>Ranunculales</taxon>
        <taxon>Ranunculaceae</taxon>
        <taxon>Thalictroideae</taxon>
        <taxon>Thalictrum</taxon>
    </lineage>
</organism>
<dbReference type="Proteomes" id="UP000554482">
    <property type="component" value="Unassembled WGS sequence"/>
</dbReference>
<dbReference type="OrthoDB" id="1435349at2759"/>
<proteinExistence type="predicted"/>
<reference evidence="1 2" key="1">
    <citation type="submission" date="2020-06" db="EMBL/GenBank/DDBJ databases">
        <title>Transcriptomic and genomic resources for Thalictrum thalictroides and T. hernandezii: Facilitating candidate gene discovery in an emerging model plant lineage.</title>
        <authorList>
            <person name="Arias T."/>
            <person name="Riano-Pachon D.M."/>
            <person name="Di Stilio V.S."/>
        </authorList>
    </citation>
    <scope>NUCLEOTIDE SEQUENCE [LARGE SCALE GENOMIC DNA]</scope>
    <source>
        <strain evidence="2">cv. WT478/WT964</strain>
        <tissue evidence="1">Leaves</tissue>
    </source>
</reference>
<feature type="non-terminal residue" evidence="1">
    <location>
        <position position="201"/>
    </location>
</feature>
<dbReference type="GO" id="GO:0003964">
    <property type="term" value="F:RNA-directed DNA polymerase activity"/>
    <property type="evidence" value="ECO:0007669"/>
    <property type="project" value="UniProtKB-KW"/>
</dbReference>
<keyword evidence="1" id="KW-0548">Nucleotidyltransferase</keyword>
<evidence type="ECO:0000313" key="1">
    <source>
        <dbReference type="EMBL" id="KAF5204627.1"/>
    </source>
</evidence>
<protein>
    <submittedName>
        <fullName evidence="1">Reverse transcriptase zinc-binding domain</fullName>
    </submittedName>
</protein>
<dbReference type="PANTHER" id="PTHR36617">
    <property type="entry name" value="PROTEIN, PUTATIVE-RELATED"/>
    <property type="match status" value="1"/>
</dbReference>
<keyword evidence="1" id="KW-0695">RNA-directed DNA polymerase</keyword>
<name>A0A7J6X6E2_THATH</name>
<dbReference type="PANTHER" id="PTHR36617:SF16">
    <property type="entry name" value="OS04G0516500 PROTEIN"/>
    <property type="match status" value="1"/>
</dbReference>
<dbReference type="EMBL" id="JABWDY010005197">
    <property type="protein sequence ID" value="KAF5204627.1"/>
    <property type="molecule type" value="Genomic_DNA"/>
</dbReference>
<comment type="caution">
    <text evidence="1">The sequence shown here is derived from an EMBL/GenBank/DDBJ whole genome shotgun (WGS) entry which is preliminary data.</text>
</comment>
<gene>
    <name evidence="1" type="ORF">FRX31_005786</name>
</gene>